<dbReference type="SUPFAM" id="SSF53850">
    <property type="entry name" value="Periplasmic binding protein-like II"/>
    <property type="match status" value="1"/>
</dbReference>
<protein>
    <submittedName>
        <fullName evidence="4">Carbohydrate ABC transporter substrate-binding protein (CUT1 family)</fullName>
    </submittedName>
</protein>
<evidence type="ECO:0000256" key="1">
    <source>
        <dbReference type="ARBA" id="ARBA00008520"/>
    </source>
</evidence>
<proteinExistence type="inferred from homology"/>
<dbReference type="OrthoDB" id="8663148at2"/>
<accession>A0A2A9CNQ8</accession>
<dbReference type="PANTHER" id="PTHR43649">
    <property type="entry name" value="ARABINOSE-BINDING PROTEIN-RELATED"/>
    <property type="match status" value="1"/>
</dbReference>
<name>A0A2A9CNQ8_9ACTN</name>
<feature type="signal peptide" evidence="3">
    <location>
        <begin position="1"/>
        <end position="28"/>
    </location>
</feature>
<comment type="similarity">
    <text evidence="1">Belongs to the bacterial solute-binding protein 1 family.</text>
</comment>
<organism evidence="4 5">
    <name type="scientific">Propionicimonas paludicola</name>
    <dbReference type="NCBI Taxonomy" id="185243"/>
    <lineage>
        <taxon>Bacteria</taxon>
        <taxon>Bacillati</taxon>
        <taxon>Actinomycetota</taxon>
        <taxon>Actinomycetes</taxon>
        <taxon>Propionibacteriales</taxon>
        <taxon>Nocardioidaceae</taxon>
        <taxon>Propionicimonas</taxon>
    </lineage>
</organism>
<dbReference type="Proteomes" id="UP000226079">
    <property type="component" value="Unassembled WGS sequence"/>
</dbReference>
<feature type="chain" id="PRO_5013151495" evidence="3">
    <location>
        <begin position="29"/>
        <end position="465"/>
    </location>
</feature>
<dbReference type="AlphaFoldDB" id="A0A2A9CNQ8"/>
<evidence type="ECO:0000256" key="2">
    <source>
        <dbReference type="ARBA" id="ARBA00022448"/>
    </source>
</evidence>
<keyword evidence="2" id="KW-0813">Transport</keyword>
<evidence type="ECO:0000313" key="5">
    <source>
        <dbReference type="Proteomes" id="UP000226079"/>
    </source>
</evidence>
<evidence type="ECO:0000256" key="3">
    <source>
        <dbReference type="SAM" id="SignalP"/>
    </source>
</evidence>
<dbReference type="Gene3D" id="3.40.190.10">
    <property type="entry name" value="Periplasmic binding protein-like II"/>
    <property type="match status" value="2"/>
</dbReference>
<comment type="caution">
    <text evidence="4">The sequence shown here is derived from an EMBL/GenBank/DDBJ whole genome shotgun (WGS) entry which is preliminary data.</text>
</comment>
<reference evidence="4 5" key="1">
    <citation type="submission" date="2017-10" db="EMBL/GenBank/DDBJ databases">
        <title>Sequencing the genomes of 1000 actinobacteria strains.</title>
        <authorList>
            <person name="Klenk H.-P."/>
        </authorList>
    </citation>
    <scope>NUCLEOTIDE SEQUENCE [LARGE SCALE GENOMIC DNA]</scope>
    <source>
        <strain evidence="4 5">DSM 15597</strain>
    </source>
</reference>
<gene>
    <name evidence="4" type="ORF">ATK74_0490</name>
</gene>
<dbReference type="PANTHER" id="PTHR43649:SF29">
    <property type="entry name" value="OSMOPROTECTIVE COMPOUNDS-BINDING PROTEIN GGTB"/>
    <property type="match status" value="1"/>
</dbReference>
<dbReference type="PROSITE" id="PS51257">
    <property type="entry name" value="PROKAR_LIPOPROTEIN"/>
    <property type="match status" value="1"/>
</dbReference>
<keyword evidence="3" id="KW-0732">Signal</keyword>
<dbReference type="EMBL" id="PDJC01000001">
    <property type="protein sequence ID" value="PFG15968.1"/>
    <property type="molecule type" value="Genomic_DNA"/>
</dbReference>
<evidence type="ECO:0000313" key="4">
    <source>
        <dbReference type="EMBL" id="PFG15968.1"/>
    </source>
</evidence>
<sequence length="465" mass="49796">MSHARVTRALVAAASATALLTLAACSTAATPSASGPASGTTSAAVDDKCAAYKDYGDLKGKTISVFTSIASDSEAKPHTDSYKPFEECTGATIKYEGSRDFEAQLPVRLKAGNAPDIAYIPQPGLLATLVKDYPGKVFPAGDLATKNVETYYDPAWKTYGSVDGKFYAVPVGANVKSFVWYSPKAFADKGYQVPTTWDELIALSDKIVADNPDSDVKPWCAGIESGGATGWPATDWVEDVMLRVNGTDVYDQWVNHSIAFNDPKVVAAIDKVGTILKNDKYVNGGYGNVKTIATTSFTEAGNPILDGQCFMHRQASFYQANWPKGTKVGEDGDVWAFYFPSMSADSKPVLGGGEFAAAFSDRPEVQAFQAYLASPEWSNAKADATPNGGWLSANKKLDANKLVQPVDKLSYQILTDPKATFRFDGSDLMPGAVGAGSFWTGMTDWINGKSTQEVADAIEKSWPKK</sequence>
<dbReference type="InterPro" id="IPR050490">
    <property type="entry name" value="Bact_solute-bd_prot1"/>
</dbReference>
<keyword evidence="5" id="KW-1185">Reference proteome</keyword>